<evidence type="ECO:0000313" key="1">
    <source>
        <dbReference type="EMBL" id="SPM40599.1"/>
    </source>
</evidence>
<accession>A0A2U3PA12</accession>
<dbReference type="AlphaFoldDB" id="A0A2U3PA12"/>
<reference evidence="1 2" key="1">
    <citation type="submission" date="2017-01" db="EMBL/GenBank/DDBJ databases">
        <authorList>
            <consortium name="Urmite Genomes"/>
        </authorList>
    </citation>
    <scope>NUCLEOTIDE SEQUENCE [LARGE SCALE GENOMIC DNA]</scope>
    <source>
        <strain evidence="1 2">AB215</strain>
    </source>
</reference>
<dbReference type="EMBL" id="FUEZ01000004">
    <property type="protein sequence ID" value="SPM40599.1"/>
    <property type="molecule type" value="Genomic_DNA"/>
</dbReference>
<dbReference type="STRING" id="1841861.GCA_900157365_01120"/>
<proteinExistence type="predicted"/>
<dbReference type="Proteomes" id="UP000240424">
    <property type="component" value="Unassembled WGS sequence"/>
</dbReference>
<keyword evidence="2" id="KW-1185">Reference proteome</keyword>
<dbReference type="RefSeq" id="WP_077079370.1">
    <property type="nucleotide sequence ID" value="NZ_FUEZ01000004.1"/>
</dbReference>
<sequence length="145" mass="15709">MEDTWTNRDLPVLRAAVEIFDDTQASKVRASQIAKAAEFDDETTQRALRALYRQPYFQEGTESSGSGFIFVGEPTGEALRLAGQWPTPENMVERLVAALEAAGDEESRDAPEQSRFKQAAALLRTGAFQVAVSALGGAGGHMLYG</sequence>
<evidence type="ECO:0000313" key="2">
    <source>
        <dbReference type="Proteomes" id="UP000240424"/>
    </source>
</evidence>
<dbReference type="OrthoDB" id="4872000at2"/>
<gene>
    <name evidence="1" type="ORF">MNAB215_2800</name>
</gene>
<organism evidence="1 2">
    <name type="scientific">Mycobacterium numidiamassiliense</name>
    <dbReference type="NCBI Taxonomy" id="1841861"/>
    <lineage>
        <taxon>Bacteria</taxon>
        <taxon>Bacillati</taxon>
        <taxon>Actinomycetota</taxon>
        <taxon>Actinomycetes</taxon>
        <taxon>Mycobacteriales</taxon>
        <taxon>Mycobacteriaceae</taxon>
        <taxon>Mycobacterium</taxon>
    </lineage>
</organism>
<name>A0A2U3PA12_9MYCO</name>
<protein>
    <submittedName>
        <fullName evidence="1">Uncharacterized protein</fullName>
    </submittedName>
</protein>